<keyword evidence="1" id="KW-0472">Membrane</keyword>
<keyword evidence="3" id="KW-1185">Reference proteome</keyword>
<organism evidence="2 3">
    <name type="scientific">Menidia menidia</name>
    <name type="common">Atlantic silverside</name>
    <dbReference type="NCBI Taxonomy" id="238744"/>
    <lineage>
        <taxon>Eukaryota</taxon>
        <taxon>Metazoa</taxon>
        <taxon>Chordata</taxon>
        <taxon>Craniata</taxon>
        <taxon>Vertebrata</taxon>
        <taxon>Euteleostomi</taxon>
        <taxon>Actinopterygii</taxon>
        <taxon>Neopterygii</taxon>
        <taxon>Teleostei</taxon>
        <taxon>Neoteleostei</taxon>
        <taxon>Acanthomorphata</taxon>
        <taxon>Ovalentaria</taxon>
        <taxon>Atherinomorphae</taxon>
        <taxon>Atheriniformes</taxon>
        <taxon>Atherinopsidae</taxon>
        <taxon>Menidiinae</taxon>
        <taxon>Menidia</taxon>
    </lineage>
</organism>
<gene>
    <name evidence="2" type="ORF">MMEN_LOCUS5242</name>
</gene>
<protein>
    <submittedName>
        <fullName evidence="2">(Atlantic silverside) hypothetical protein</fullName>
    </submittedName>
</protein>
<evidence type="ECO:0000313" key="3">
    <source>
        <dbReference type="Proteomes" id="UP000677803"/>
    </source>
</evidence>
<feature type="transmembrane region" description="Helical" evidence="1">
    <location>
        <begin position="35"/>
        <end position="52"/>
    </location>
</feature>
<comment type="caution">
    <text evidence="2">The sequence shown here is derived from an EMBL/GenBank/DDBJ whole genome shotgun (WGS) entry which is preliminary data.</text>
</comment>
<sequence>MGRARRTPPPCLKYCINAASACQQHSLKAYWSSNMKGLSLVLLVLLLMFAAGQEKDPEMQYWTCGYRGLCRRFCYAQEYTIGHHGCPRRYRCCAMRS</sequence>
<accession>A0A8S4AVQ4</accession>
<dbReference type="Proteomes" id="UP000677803">
    <property type="component" value="Unassembled WGS sequence"/>
</dbReference>
<keyword evidence="1" id="KW-1133">Transmembrane helix</keyword>
<dbReference type="EMBL" id="CAJRST010004446">
    <property type="protein sequence ID" value="CAG5874503.1"/>
    <property type="molecule type" value="Genomic_DNA"/>
</dbReference>
<reference evidence="2" key="1">
    <citation type="submission" date="2021-05" db="EMBL/GenBank/DDBJ databases">
        <authorList>
            <person name="Tigano A."/>
        </authorList>
    </citation>
    <scope>NUCLEOTIDE SEQUENCE</scope>
</reference>
<proteinExistence type="predicted"/>
<dbReference type="AlphaFoldDB" id="A0A8S4AVQ4"/>
<evidence type="ECO:0000313" key="2">
    <source>
        <dbReference type="EMBL" id="CAG5874503.1"/>
    </source>
</evidence>
<evidence type="ECO:0000256" key="1">
    <source>
        <dbReference type="SAM" id="Phobius"/>
    </source>
</evidence>
<dbReference type="OrthoDB" id="8721273at2759"/>
<name>A0A8S4AVQ4_9TELE</name>
<keyword evidence="1" id="KW-0812">Transmembrane</keyword>